<gene>
    <name evidence="6" type="ORF">B7P43_G13654</name>
</gene>
<dbReference type="GO" id="GO:0032588">
    <property type="term" value="C:trans-Golgi network membrane"/>
    <property type="evidence" value="ECO:0007669"/>
    <property type="project" value="TreeGrafter"/>
</dbReference>
<evidence type="ECO:0000313" key="6">
    <source>
        <dbReference type="EMBL" id="PNF39373.1"/>
    </source>
</evidence>
<evidence type="ECO:0000256" key="4">
    <source>
        <dbReference type="ARBA" id="ARBA00023329"/>
    </source>
</evidence>
<dbReference type="Pfam" id="PF01417">
    <property type="entry name" value="ENTH"/>
    <property type="match status" value="1"/>
</dbReference>
<dbReference type="Gene3D" id="1.25.40.90">
    <property type="match status" value="1"/>
</dbReference>
<dbReference type="PANTHER" id="PTHR21514:SF0">
    <property type="entry name" value="AP-4 COMPLEX ACCESSORY SUBUNIT TEPSIN"/>
    <property type="match status" value="1"/>
</dbReference>
<keyword evidence="4" id="KW-0968">Cytoplasmic vesicle</keyword>
<keyword evidence="3" id="KW-0333">Golgi apparatus</keyword>
<accession>A0A2J7REW4</accession>
<evidence type="ECO:0000256" key="1">
    <source>
        <dbReference type="ARBA" id="ARBA00004541"/>
    </source>
</evidence>
<dbReference type="CDD" id="cd03572">
    <property type="entry name" value="ENTH_like_Tepsin"/>
    <property type="match status" value="1"/>
</dbReference>
<dbReference type="InParanoid" id="A0A2J7REW4"/>
<dbReference type="InterPro" id="IPR035802">
    <property type="entry name" value="ENTH/VHS_tepsin"/>
</dbReference>
<comment type="caution">
    <text evidence="6">The sequence shown here is derived from an EMBL/GenBank/DDBJ whole genome shotgun (WGS) entry which is preliminary data.</text>
</comment>
<dbReference type="STRING" id="105785.A0A2J7REW4"/>
<evidence type="ECO:0000259" key="5">
    <source>
        <dbReference type="PROSITE" id="PS50942"/>
    </source>
</evidence>
<feature type="domain" description="ENTH" evidence="5">
    <location>
        <begin position="16"/>
        <end position="149"/>
    </location>
</feature>
<dbReference type="Proteomes" id="UP000235965">
    <property type="component" value="Unassembled WGS sequence"/>
</dbReference>
<sequence length="418" mass="45882">MDTVKSGPGGVLSEIVDKVSFANFLPLLTRATAENEEPTAGYMFKEIEKITFQVPPQCQQLAEYLNRRLEKPSACVKLKVLKIMIYLIQNGHLSFRSYLRRNDGYIKLAGMYNGPPDPLLGMSPYENVRKTAQELLDMLFNPDLVQQDDTGVVVQTEEKGRLQLGGLGSTGNAKGKYEGFGSSPVDREETIKGKMMDMLEKFIYPTDETAEKIKSAMTSSPGHYEAVRVNLLMDSNVDIQSAQAQTASVMIKAHVPGHAGGGWESDEDIPKELVPELQKSSSTNSGSIVSVDSLEKIDSPAVEVVKETVNQFCNVQEWPTSLSQLNDACKTCATLNCGDVLQAIGNILLQSSGTVSDISLMRALLMLEWFLRTDLITPAIFSKIISAPLNCVLKSQSSGQDVKVKAQKIRLILDKLQP</sequence>
<proteinExistence type="predicted"/>
<dbReference type="GO" id="GO:0031410">
    <property type="term" value="C:cytoplasmic vesicle"/>
    <property type="evidence" value="ECO:0007669"/>
    <property type="project" value="UniProtKB-SubCell"/>
</dbReference>
<evidence type="ECO:0000256" key="3">
    <source>
        <dbReference type="ARBA" id="ARBA00023034"/>
    </source>
</evidence>
<evidence type="ECO:0000313" key="7">
    <source>
        <dbReference type="Proteomes" id="UP000235965"/>
    </source>
</evidence>
<dbReference type="EMBL" id="NEVH01004429">
    <property type="protein sequence ID" value="PNF39373.1"/>
    <property type="molecule type" value="Genomic_DNA"/>
</dbReference>
<keyword evidence="7" id="KW-1185">Reference proteome</keyword>
<dbReference type="InterPro" id="IPR039273">
    <property type="entry name" value="TEPSIN"/>
</dbReference>
<evidence type="ECO:0000256" key="2">
    <source>
        <dbReference type="ARBA" id="ARBA00004601"/>
    </source>
</evidence>
<comment type="subcellular location">
    <subcellularLocation>
        <location evidence="1">Cytoplasmic vesicle</location>
    </subcellularLocation>
    <subcellularLocation>
        <location evidence="2">Golgi apparatus</location>
        <location evidence="2">trans-Golgi network</location>
    </subcellularLocation>
</comment>
<organism evidence="6 7">
    <name type="scientific">Cryptotermes secundus</name>
    <dbReference type="NCBI Taxonomy" id="105785"/>
    <lineage>
        <taxon>Eukaryota</taxon>
        <taxon>Metazoa</taxon>
        <taxon>Ecdysozoa</taxon>
        <taxon>Arthropoda</taxon>
        <taxon>Hexapoda</taxon>
        <taxon>Insecta</taxon>
        <taxon>Pterygota</taxon>
        <taxon>Neoptera</taxon>
        <taxon>Polyneoptera</taxon>
        <taxon>Dictyoptera</taxon>
        <taxon>Blattodea</taxon>
        <taxon>Blattoidea</taxon>
        <taxon>Termitoidae</taxon>
        <taxon>Kalotermitidae</taxon>
        <taxon>Cryptotermitinae</taxon>
        <taxon>Cryptotermes</taxon>
    </lineage>
</organism>
<name>A0A2J7REW4_9NEOP</name>
<dbReference type="AlphaFoldDB" id="A0A2J7REW4"/>
<dbReference type="InterPro" id="IPR013809">
    <property type="entry name" value="ENTH"/>
</dbReference>
<dbReference type="OrthoDB" id="118154at2759"/>
<dbReference type="PANTHER" id="PTHR21514">
    <property type="entry name" value="AP-4 COMPLEX ACCESSORY SUBUNIT TEPSIN"/>
    <property type="match status" value="1"/>
</dbReference>
<protein>
    <recommendedName>
        <fullName evidence="5">ENTH domain-containing protein</fullName>
    </recommendedName>
</protein>
<dbReference type="PROSITE" id="PS50942">
    <property type="entry name" value="ENTH"/>
    <property type="match status" value="1"/>
</dbReference>
<reference evidence="6 7" key="1">
    <citation type="submission" date="2017-12" db="EMBL/GenBank/DDBJ databases">
        <title>Hemimetabolous genomes reveal molecular basis of termite eusociality.</title>
        <authorList>
            <person name="Harrison M.C."/>
            <person name="Jongepier E."/>
            <person name="Robertson H.M."/>
            <person name="Arning N."/>
            <person name="Bitard-Feildel T."/>
            <person name="Chao H."/>
            <person name="Childers C.P."/>
            <person name="Dinh H."/>
            <person name="Doddapaneni H."/>
            <person name="Dugan S."/>
            <person name="Gowin J."/>
            <person name="Greiner C."/>
            <person name="Han Y."/>
            <person name="Hu H."/>
            <person name="Hughes D.S.T."/>
            <person name="Huylmans A.-K."/>
            <person name="Kemena C."/>
            <person name="Kremer L.P.M."/>
            <person name="Lee S.L."/>
            <person name="Lopez-Ezquerra A."/>
            <person name="Mallet L."/>
            <person name="Monroy-Kuhn J.M."/>
            <person name="Moser A."/>
            <person name="Murali S.C."/>
            <person name="Muzny D.M."/>
            <person name="Otani S."/>
            <person name="Piulachs M.-D."/>
            <person name="Poelchau M."/>
            <person name="Qu J."/>
            <person name="Schaub F."/>
            <person name="Wada-Katsumata A."/>
            <person name="Worley K.C."/>
            <person name="Xie Q."/>
            <person name="Ylla G."/>
            <person name="Poulsen M."/>
            <person name="Gibbs R.A."/>
            <person name="Schal C."/>
            <person name="Richards S."/>
            <person name="Belles X."/>
            <person name="Korb J."/>
            <person name="Bornberg-Bauer E."/>
        </authorList>
    </citation>
    <scope>NUCLEOTIDE SEQUENCE [LARGE SCALE GENOMIC DNA]</scope>
    <source>
        <tissue evidence="6">Whole body</tissue>
    </source>
</reference>
<dbReference type="InterPro" id="IPR008942">
    <property type="entry name" value="ENTH_VHS"/>
</dbReference>
<dbReference type="SUPFAM" id="SSF48464">
    <property type="entry name" value="ENTH/VHS domain"/>
    <property type="match status" value="1"/>
</dbReference>